<keyword evidence="2" id="KW-1185">Reference proteome</keyword>
<organism evidence="1 2">
    <name type="scientific">Rosa chinensis</name>
    <name type="common">China rose</name>
    <dbReference type="NCBI Taxonomy" id="74649"/>
    <lineage>
        <taxon>Eukaryota</taxon>
        <taxon>Viridiplantae</taxon>
        <taxon>Streptophyta</taxon>
        <taxon>Embryophyta</taxon>
        <taxon>Tracheophyta</taxon>
        <taxon>Spermatophyta</taxon>
        <taxon>Magnoliopsida</taxon>
        <taxon>eudicotyledons</taxon>
        <taxon>Gunneridae</taxon>
        <taxon>Pentapetalae</taxon>
        <taxon>rosids</taxon>
        <taxon>fabids</taxon>
        <taxon>Rosales</taxon>
        <taxon>Rosaceae</taxon>
        <taxon>Rosoideae</taxon>
        <taxon>Rosoideae incertae sedis</taxon>
        <taxon>Rosa</taxon>
    </lineage>
</organism>
<dbReference type="Proteomes" id="UP000238479">
    <property type="component" value="Chromosome 1"/>
</dbReference>
<protein>
    <submittedName>
        <fullName evidence="1">Uncharacterized protein</fullName>
    </submittedName>
</protein>
<dbReference type="Gramene" id="PRQ54460">
    <property type="protein sequence ID" value="PRQ54460"/>
    <property type="gene ID" value="RchiOBHm_Chr1g0313831"/>
</dbReference>
<name>A0A2P6S6Z5_ROSCH</name>
<gene>
    <name evidence="1" type="ORF">RchiOBHm_Chr1g0313831</name>
</gene>
<evidence type="ECO:0000313" key="2">
    <source>
        <dbReference type="Proteomes" id="UP000238479"/>
    </source>
</evidence>
<proteinExistence type="predicted"/>
<dbReference type="AlphaFoldDB" id="A0A2P6S6Z5"/>
<comment type="caution">
    <text evidence="1">The sequence shown here is derived from an EMBL/GenBank/DDBJ whole genome shotgun (WGS) entry which is preliminary data.</text>
</comment>
<accession>A0A2P6S6Z5</accession>
<sequence>MLNDMGGLKVAVAFKSGFFYNIFYYKWILRELILNLDFSIFKRLWDYLVTMPLSY</sequence>
<dbReference type="EMBL" id="PDCK01000039">
    <property type="protein sequence ID" value="PRQ54460.1"/>
    <property type="molecule type" value="Genomic_DNA"/>
</dbReference>
<reference evidence="1 2" key="1">
    <citation type="journal article" date="2018" name="Nat. Genet.">
        <title>The Rosa genome provides new insights in the design of modern roses.</title>
        <authorList>
            <person name="Bendahmane M."/>
        </authorList>
    </citation>
    <scope>NUCLEOTIDE SEQUENCE [LARGE SCALE GENOMIC DNA]</scope>
    <source>
        <strain evidence="2">cv. Old Blush</strain>
    </source>
</reference>
<evidence type="ECO:0000313" key="1">
    <source>
        <dbReference type="EMBL" id="PRQ54460.1"/>
    </source>
</evidence>